<evidence type="ECO:0000313" key="3">
    <source>
        <dbReference type="Proteomes" id="UP000671973"/>
    </source>
</evidence>
<protein>
    <submittedName>
        <fullName evidence="2">Uncharacterized protein</fullName>
    </submittedName>
</protein>
<evidence type="ECO:0000256" key="1">
    <source>
        <dbReference type="SAM" id="MobiDB-lite"/>
    </source>
</evidence>
<feature type="compositionally biased region" description="Basic and acidic residues" evidence="1">
    <location>
        <begin position="42"/>
        <end position="52"/>
    </location>
</feature>
<feature type="region of interest" description="Disordered" evidence="1">
    <location>
        <begin position="1"/>
        <end position="59"/>
    </location>
</feature>
<reference evidence="2 3" key="1">
    <citation type="submission" date="2020-03" db="EMBL/GenBank/DDBJ databases">
        <authorList>
            <person name="Holtappels D."/>
            <person name="Bomans J.P.J."/>
            <person name="Lavigne R."/>
            <person name="Wagemans J."/>
        </authorList>
    </citation>
    <scope>NUCLEOTIDE SEQUENCE [LARGE SCALE GENOMIC DNA]</scope>
    <source>
        <strain evidence="2 3">OLIVR1</strain>
    </source>
</reference>
<name>A0A858MR12_9CAUD</name>
<gene>
    <name evidence="2" type="ORF">Ab1vBOLIVR1_gp22</name>
</gene>
<dbReference type="Proteomes" id="UP000671973">
    <property type="component" value="Segment"/>
</dbReference>
<proteinExistence type="predicted"/>
<feature type="compositionally biased region" description="Basic and acidic residues" evidence="1">
    <location>
        <begin position="1"/>
        <end position="14"/>
    </location>
</feature>
<organism evidence="2 3">
    <name type="scientific">Agrobacterium phage OLIVR1</name>
    <dbReference type="NCBI Taxonomy" id="2723769"/>
    <lineage>
        <taxon>Viruses</taxon>
        <taxon>Duplodnaviria</taxon>
        <taxon>Heunggongvirae</taxon>
        <taxon>Uroviricota</taxon>
        <taxon>Caudoviricetes</taxon>
        <taxon>Schitoviridae</taxon>
        <taxon>Oliverunavirus</taxon>
        <taxon>Oliverunavirus OLIVR1</taxon>
    </lineage>
</organism>
<feature type="compositionally biased region" description="Acidic residues" evidence="1">
    <location>
        <begin position="15"/>
        <end position="28"/>
    </location>
</feature>
<dbReference type="EMBL" id="MT234338">
    <property type="protein sequence ID" value="QIW87217.1"/>
    <property type="molecule type" value="Genomic_DNA"/>
</dbReference>
<accession>A0A858MR12</accession>
<keyword evidence="3" id="KW-1185">Reference proteome</keyword>
<sequence length="59" mass="7244">MRLLKHQYDYKFDDPIEDQEELPEELDEILNQRKRNAQGKLRGMDRRNDPSRRNSSNRK</sequence>
<evidence type="ECO:0000313" key="2">
    <source>
        <dbReference type="EMBL" id="QIW87217.1"/>
    </source>
</evidence>